<evidence type="ECO:0000313" key="1">
    <source>
        <dbReference type="EMBL" id="KAK0637302.1"/>
    </source>
</evidence>
<dbReference type="EMBL" id="JAULSR010000001">
    <property type="protein sequence ID" value="KAK0637302.1"/>
    <property type="molecule type" value="Genomic_DNA"/>
</dbReference>
<organism evidence="1 2">
    <name type="scientific">Bombardia bombarda</name>
    <dbReference type="NCBI Taxonomy" id="252184"/>
    <lineage>
        <taxon>Eukaryota</taxon>
        <taxon>Fungi</taxon>
        <taxon>Dikarya</taxon>
        <taxon>Ascomycota</taxon>
        <taxon>Pezizomycotina</taxon>
        <taxon>Sordariomycetes</taxon>
        <taxon>Sordariomycetidae</taxon>
        <taxon>Sordariales</taxon>
        <taxon>Lasiosphaeriaceae</taxon>
        <taxon>Bombardia</taxon>
    </lineage>
</organism>
<reference evidence="1" key="1">
    <citation type="submission" date="2023-06" db="EMBL/GenBank/DDBJ databases">
        <title>Genome-scale phylogeny and comparative genomics of the fungal order Sordariales.</title>
        <authorList>
            <consortium name="Lawrence Berkeley National Laboratory"/>
            <person name="Hensen N."/>
            <person name="Bonometti L."/>
            <person name="Westerberg I."/>
            <person name="Brannstrom I.O."/>
            <person name="Guillou S."/>
            <person name="Cros-Aarteil S."/>
            <person name="Calhoun S."/>
            <person name="Haridas S."/>
            <person name="Kuo A."/>
            <person name="Mondo S."/>
            <person name="Pangilinan J."/>
            <person name="Riley R."/>
            <person name="LaButti K."/>
            <person name="Andreopoulos B."/>
            <person name="Lipzen A."/>
            <person name="Chen C."/>
            <person name="Yanf M."/>
            <person name="Daum C."/>
            <person name="Ng V."/>
            <person name="Clum A."/>
            <person name="Steindorff A."/>
            <person name="Ohm R."/>
            <person name="Martin F."/>
            <person name="Silar P."/>
            <person name="Natvig D."/>
            <person name="Lalanne C."/>
            <person name="Gautier V."/>
            <person name="Ament-velasquez S.L."/>
            <person name="Kruys A."/>
            <person name="Hutchinson M.I."/>
            <person name="Powell A.J."/>
            <person name="Barry K."/>
            <person name="Miller A.N."/>
            <person name="Grigoriev I.V."/>
            <person name="Debuchy R."/>
            <person name="Gladieux P."/>
            <person name="Thoren M.H."/>
            <person name="Johannesson H."/>
        </authorList>
    </citation>
    <scope>NUCLEOTIDE SEQUENCE</scope>
    <source>
        <strain evidence="1">SMH3391-2</strain>
    </source>
</reference>
<proteinExistence type="predicted"/>
<dbReference type="AlphaFoldDB" id="A0AA39XQ30"/>
<comment type="caution">
    <text evidence="1">The sequence shown here is derived from an EMBL/GenBank/DDBJ whole genome shotgun (WGS) entry which is preliminary data.</text>
</comment>
<gene>
    <name evidence="1" type="ORF">B0T17DRAFT_521306</name>
</gene>
<keyword evidence="2" id="KW-1185">Reference proteome</keyword>
<sequence>MVARRYTPWEVNNGRGSAVLEMEDARFQSCSLPADGGSCDCRWLFVGGWCYLRVL</sequence>
<name>A0AA39XQ30_9PEZI</name>
<dbReference type="Proteomes" id="UP001174934">
    <property type="component" value="Unassembled WGS sequence"/>
</dbReference>
<evidence type="ECO:0000313" key="2">
    <source>
        <dbReference type="Proteomes" id="UP001174934"/>
    </source>
</evidence>
<accession>A0AA39XQ30</accession>
<protein>
    <submittedName>
        <fullName evidence="1">Uncharacterized protein</fullName>
    </submittedName>
</protein>